<name>A0A4Y9R1Z0_9BACT</name>
<keyword evidence="4" id="KW-1185">Reference proteome</keyword>
<proteinExistence type="predicted"/>
<dbReference type="SUPFAM" id="SSF56059">
    <property type="entry name" value="Glutathione synthetase ATP-binding domain-like"/>
    <property type="match status" value="1"/>
</dbReference>
<feature type="domain" description="ATP-grasp" evidence="2">
    <location>
        <begin position="122"/>
        <end position="304"/>
    </location>
</feature>
<keyword evidence="1" id="KW-0067">ATP-binding</keyword>
<dbReference type="EMBL" id="SPSB01000001">
    <property type="protein sequence ID" value="TFV97195.1"/>
    <property type="molecule type" value="Genomic_DNA"/>
</dbReference>
<evidence type="ECO:0000313" key="4">
    <source>
        <dbReference type="Proteomes" id="UP000297647"/>
    </source>
</evidence>
<dbReference type="AlphaFoldDB" id="A0A4Y9R1Z0"/>
<evidence type="ECO:0000256" key="1">
    <source>
        <dbReference type="PROSITE-ProRule" id="PRU00409"/>
    </source>
</evidence>
<dbReference type="PROSITE" id="PS50975">
    <property type="entry name" value="ATP_GRASP"/>
    <property type="match status" value="1"/>
</dbReference>
<dbReference type="RefSeq" id="WP_161971741.1">
    <property type="nucleotide sequence ID" value="NZ_SPSB01000001.1"/>
</dbReference>
<dbReference type="OrthoDB" id="9803907at2"/>
<evidence type="ECO:0000313" key="3">
    <source>
        <dbReference type="EMBL" id="TFV97195.1"/>
    </source>
</evidence>
<organism evidence="3 4">
    <name type="scientific">Algoriphagus kandeliae</name>
    <dbReference type="NCBI Taxonomy" id="2562278"/>
    <lineage>
        <taxon>Bacteria</taxon>
        <taxon>Pseudomonadati</taxon>
        <taxon>Bacteroidota</taxon>
        <taxon>Cytophagia</taxon>
        <taxon>Cytophagales</taxon>
        <taxon>Cyclobacteriaceae</taxon>
        <taxon>Algoriphagus</taxon>
    </lineage>
</organism>
<dbReference type="Gene3D" id="3.30.470.20">
    <property type="entry name" value="ATP-grasp fold, B domain"/>
    <property type="match status" value="1"/>
</dbReference>
<dbReference type="Proteomes" id="UP000297647">
    <property type="component" value="Unassembled WGS sequence"/>
</dbReference>
<comment type="caution">
    <text evidence="3">The sequence shown here is derived from an EMBL/GenBank/DDBJ whole genome shotgun (WGS) entry which is preliminary data.</text>
</comment>
<dbReference type="InterPro" id="IPR011761">
    <property type="entry name" value="ATP-grasp"/>
</dbReference>
<gene>
    <name evidence="3" type="ORF">E4S40_00635</name>
</gene>
<sequence>MTSKSILIFSGNNQRAIIAFCRYAKMEQIPFDIVANGEDDTIFQTSFSENVLATRSKNRLDVESVTYFYQKAKQKRNVDRIFILPSTEFLNRFLLKNRKSFLEDGVEFGLCDENTYALVSDKHKFSEFCRLMGIPVPKDSLKIPNKFPFVIKPKQYGQGLSKINEKPILVFSKNDLEKADHLDNLSDYYFQEYIDGPSYYLLFHFSRGGEVSIYSQENLIQQDDGASMILAKSSTIHGQEIAKMFIQAFQKIGFYGLVMVEVKFNGRDFIMIEANPRLWGPSQLILDSNMTLFDDFCWDNGLKDSKVSKPYRSEVYYFWSGGLASNLRNGKNPKIYNYSKDQFYLDYHLLMASDIYLKNDTLKIYLNELN</sequence>
<keyword evidence="1" id="KW-0547">Nucleotide-binding</keyword>
<protein>
    <recommendedName>
        <fullName evidence="2">ATP-grasp domain-containing protein</fullName>
    </recommendedName>
</protein>
<reference evidence="3 4" key="1">
    <citation type="submission" date="2019-03" db="EMBL/GenBank/DDBJ databases">
        <title>Algoriphagus sp. nov, a new strain isolated from root system soil of mangrove plant Kandelia.</title>
        <authorList>
            <person name="Yin Q."/>
            <person name="Wang K."/>
            <person name="Song Z."/>
        </authorList>
    </citation>
    <scope>NUCLEOTIDE SEQUENCE [LARGE SCALE GENOMIC DNA]</scope>
    <source>
        <strain evidence="3 4">XY-J91</strain>
    </source>
</reference>
<evidence type="ECO:0000259" key="2">
    <source>
        <dbReference type="PROSITE" id="PS50975"/>
    </source>
</evidence>
<accession>A0A4Y9R1Z0</accession>
<dbReference type="GO" id="GO:0046872">
    <property type="term" value="F:metal ion binding"/>
    <property type="evidence" value="ECO:0007669"/>
    <property type="project" value="InterPro"/>
</dbReference>
<dbReference type="GO" id="GO:0005524">
    <property type="term" value="F:ATP binding"/>
    <property type="evidence" value="ECO:0007669"/>
    <property type="project" value="UniProtKB-UniRule"/>
</dbReference>